<keyword evidence="4" id="KW-1185">Reference proteome</keyword>
<dbReference type="InterPro" id="IPR052744">
    <property type="entry name" value="GPAT/DAPAT"/>
</dbReference>
<dbReference type="OrthoDB" id="9806008at2"/>
<name>A0A1G9XKR0_9FLAO</name>
<dbReference type="EMBL" id="FNGV01000018">
    <property type="protein sequence ID" value="SDM97422.1"/>
    <property type="molecule type" value="Genomic_DNA"/>
</dbReference>
<keyword evidence="1" id="KW-1133">Transmembrane helix</keyword>
<dbReference type="PANTHER" id="PTHR31605:SF0">
    <property type="entry name" value="GLYCEROL-3-PHOSPHATE O-ACYLTRANSFERASE 1"/>
    <property type="match status" value="1"/>
</dbReference>
<keyword evidence="3" id="KW-0808">Transferase</keyword>
<keyword evidence="3" id="KW-0012">Acyltransferase</keyword>
<dbReference type="GO" id="GO:0016287">
    <property type="term" value="F:glycerone-phosphate O-acyltransferase activity"/>
    <property type="evidence" value="ECO:0007669"/>
    <property type="project" value="TreeGrafter"/>
</dbReference>
<dbReference type="PANTHER" id="PTHR31605">
    <property type="entry name" value="GLYCEROL-3-PHOSPHATE O-ACYLTRANSFERASE 1"/>
    <property type="match status" value="1"/>
</dbReference>
<evidence type="ECO:0000313" key="4">
    <source>
        <dbReference type="Proteomes" id="UP000199440"/>
    </source>
</evidence>
<accession>A0A1G9XKR0</accession>
<feature type="transmembrane region" description="Helical" evidence="1">
    <location>
        <begin position="299"/>
        <end position="322"/>
    </location>
</feature>
<keyword evidence="1" id="KW-0472">Membrane</keyword>
<feature type="transmembrane region" description="Helical" evidence="1">
    <location>
        <begin position="328"/>
        <end position="346"/>
    </location>
</feature>
<feature type="domain" description="Phospholipid/glycerol acyltransferase" evidence="2">
    <location>
        <begin position="38"/>
        <end position="165"/>
    </location>
</feature>
<keyword evidence="1" id="KW-0812">Transmembrane</keyword>
<dbReference type="CDD" id="cd07992">
    <property type="entry name" value="LPLAT_AAK14816-like"/>
    <property type="match status" value="1"/>
</dbReference>
<sequence>MKEIGYNLTRFWIKCGLYLYFGRIKISGLAHVPSDKPLLFLPNHQSALLDVLLIGMKCNRKPYFLTRSDVFKSNLLKTVFNFFQMIPVYRIRDGRESLKNNQEVFEYCARLLQENNAIVMFPEANHNLQRRVRPLSKGFTRILFNALERRPELDIRLVPVGLNYRDAKRFPDRVAVCYGEAIAVQKLYDPEDLGRSVDRIKSEVSNGLKTLTTHIEDKSKYHHTEEKLNALDVDYLNPQQANAILASLESSNSEHIRKPKPISEPKILKVLFVLLNFPVWLLWILTLKPKVPEMEFMGTFRFAFAMLVYPVYYLLLFLAVALIWGGSIGLLVVAALFLFNVVYVRVG</sequence>
<proteinExistence type="predicted"/>
<evidence type="ECO:0000256" key="1">
    <source>
        <dbReference type="SAM" id="Phobius"/>
    </source>
</evidence>
<organism evidence="3 4">
    <name type="scientific">Kriegella aquimaris</name>
    <dbReference type="NCBI Taxonomy" id="192904"/>
    <lineage>
        <taxon>Bacteria</taxon>
        <taxon>Pseudomonadati</taxon>
        <taxon>Bacteroidota</taxon>
        <taxon>Flavobacteriia</taxon>
        <taxon>Flavobacteriales</taxon>
        <taxon>Flavobacteriaceae</taxon>
        <taxon>Kriegella</taxon>
    </lineage>
</organism>
<evidence type="ECO:0000313" key="3">
    <source>
        <dbReference type="EMBL" id="SDM97422.1"/>
    </source>
</evidence>
<protein>
    <submittedName>
        <fullName evidence="3">Acyltransferase</fullName>
    </submittedName>
</protein>
<dbReference type="Proteomes" id="UP000199440">
    <property type="component" value="Unassembled WGS sequence"/>
</dbReference>
<dbReference type="InterPro" id="IPR002123">
    <property type="entry name" value="Plipid/glycerol_acylTrfase"/>
</dbReference>
<dbReference type="GO" id="GO:0004366">
    <property type="term" value="F:glycerol-3-phosphate O-acyltransferase activity"/>
    <property type="evidence" value="ECO:0007669"/>
    <property type="project" value="TreeGrafter"/>
</dbReference>
<dbReference type="AlphaFoldDB" id="A0A1G9XKR0"/>
<dbReference type="SUPFAM" id="SSF69593">
    <property type="entry name" value="Glycerol-3-phosphate (1)-acyltransferase"/>
    <property type="match status" value="1"/>
</dbReference>
<reference evidence="3 4" key="1">
    <citation type="submission" date="2016-10" db="EMBL/GenBank/DDBJ databases">
        <authorList>
            <person name="de Groot N.N."/>
        </authorList>
    </citation>
    <scope>NUCLEOTIDE SEQUENCE [LARGE SCALE GENOMIC DNA]</scope>
    <source>
        <strain evidence="3 4">DSM 19886</strain>
    </source>
</reference>
<gene>
    <name evidence="3" type="ORF">SAMN04488514_11859</name>
</gene>
<feature type="transmembrane region" description="Helical" evidence="1">
    <location>
        <begin position="267"/>
        <end position="287"/>
    </location>
</feature>
<dbReference type="GO" id="GO:0008654">
    <property type="term" value="P:phospholipid biosynthetic process"/>
    <property type="evidence" value="ECO:0007669"/>
    <property type="project" value="TreeGrafter"/>
</dbReference>
<dbReference type="SMART" id="SM00563">
    <property type="entry name" value="PlsC"/>
    <property type="match status" value="1"/>
</dbReference>
<evidence type="ECO:0000259" key="2">
    <source>
        <dbReference type="SMART" id="SM00563"/>
    </source>
</evidence>
<dbReference type="Pfam" id="PF01553">
    <property type="entry name" value="Acyltransferase"/>
    <property type="match status" value="1"/>
</dbReference>
<dbReference type="STRING" id="192904.SAMN04488514_11859"/>